<reference evidence="2" key="1">
    <citation type="submission" date="2018-02" db="EMBL/GenBank/DDBJ databases">
        <authorList>
            <person name="Cohen D.B."/>
            <person name="Kent A.D."/>
        </authorList>
    </citation>
    <scope>NUCLEOTIDE SEQUENCE</scope>
</reference>
<gene>
    <name evidence="2" type="ORF">FSB_LOCUS56262</name>
</gene>
<dbReference type="EMBL" id="OIVN01006229">
    <property type="protein sequence ID" value="SPD28380.1"/>
    <property type="molecule type" value="Genomic_DNA"/>
</dbReference>
<sequence length="188" mass="21305">MAREQKPNSVLQSDQYFVNRILSRDPSVGRSTRLYYRNPGGVPFKWEVKPGKAKNPPQNDALPPIIEPPPAEQYHHQELSTPKVYMPARPKLWFWKKFKKNLKAAKKVQTTKSDQPMPDIDIVDCDGIPDEEIEKFVFSNSDKEFMTSSSGSSSSSSSNGSSSINALALHQPPNLKKNLVKGFVRWKF</sequence>
<dbReference type="PANTHER" id="PTHR33257:SF4">
    <property type="entry name" value="EXPRESSED PROTEIN"/>
    <property type="match status" value="1"/>
</dbReference>
<evidence type="ECO:0000313" key="2">
    <source>
        <dbReference type="EMBL" id="SPD28380.1"/>
    </source>
</evidence>
<name>A0A2N9IVX0_FAGSY</name>
<accession>A0A2N9IVX0</accession>
<feature type="compositionally biased region" description="Low complexity" evidence="1">
    <location>
        <begin position="148"/>
        <end position="163"/>
    </location>
</feature>
<evidence type="ECO:0000256" key="1">
    <source>
        <dbReference type="SAM" id="MobiDB-lite"/>
    </source>
</evidence>
<dbReference type="AlphaFoldDB" id="A0A2N9IVX0"/>
<dbReference type="PANTHER" id="PTHR33257">
    <property type="entry name" value="OS05G0165500 PROTEIN"/>
    <property type="match status" value="1"/>
</dbReference>
<organism evidence="2">
    <name type="scientific">Fagus sylvatica</name>
    <name type="common">Beechnut</name>
    <dbReference type="NCBI Taxonomy" id="28930"/>
    <lineage>
        <taxon>Eukaryota</taxon>
        <taxon>Viridiplantae</taxon>
        <taxon>Streptophyta</taxon>
        <taxon>Embryophyta</taxon>
        <taxon>Tracheophyta</taxon>
        <taxon>Spermatophyta</taxon>
        <taxon>Magnoliopsida</taxon>
        <taxon>eudicotyledons</taxon>
        <taxon>Gunneridae</taxon>
        <taxon>Pentapetalae</taxon>
        <taxon>rosids</taxon>
        <taxon>fabids</taxon>
        <taxon>Fagales</taxon>
        <taxon>Fagaceae</taxon>
        <taxon>Fagus</taxon>
    </lineage>
</organism>
<proteinExistence type="predicted"/>
<protein>
    <submittedName>
        <fullName evidence="2">Uncharacterized protein</fullName>
    </submittedName>
</protein>
<feature type="region of interest" description="Disordered" evidence="1">
    <location>
        <begin position="47"/>
        <end position="70"/>
    </location>
</feature>
<feature type="region of interest" description="Disordered" evidence="1">
    <location>
        <begin position="144"/>
        <end position="169"/>
    </location>
</feature>